<proteinExistence type="predicted"/>
<dbReference type="AlphaFoldDB" id="A0A4Z2J560"/>
<keyword evidence="3" id="KW-1185">Reference proteome</keyword>
<feature type="region of interest" description="Disordered" evidence="1">
    <location>
        <begin position="1"/>
        <end position="23"/>
    </location>
</feature>
<sequence>MKERDKQMSRAGGRRNNWSETTLLGGKSVRAECRWRYSRPTPRRHKAPCETVATERNVL</sequence>
<evidence type="ECO:0000256" key="1">
    <source>
        <dbReference type="SAM" id="MobiDB-lite"/>
    </source>
</evidence>
<organism evidence="2 3">
    <name type="scientific">Liparis tanakae</name>
    <name type="common">Tanaka's snailfish</name>
    <dbReference type="NCBI Taxonomy" id="230148"/>
    <lineage>
        <taxon>Eukaryota</taxon>
        <taxon>Metazoa</taxon>
        <taxon>Chordata</taxon>
        <taxon>Craniata</taxon>
        <taxon>Vertebrata</taxon>
        <taxon>Euteleostomi</taxon>
        <taxon>Actinopterygii</taxon>
        <taxon>Neopterygii</taxon>
        <taxon>Teleostei</taxon>
        <taxon>Neoteleostei</taxon>
        <taxon>Acanthomorphata</taxon>
        <taxon>Eupercaria</taxon>
        <taxon>Perciformes</taxon>
        <taxon>Cottioidei</taxon>
        <taxon>Cottales</taxon>
        <taxon>Liparidae</taxon>
        <taxon>Liparis</taxon>
    </lineage>
</organism>
<protein>
    <submittedName>
        <fullName evidence="2">Uncharacterized protein</fullName>
    </submittedName>
</protein>
<reference evidence="2 3" key="1">
    <citation type="submission" date="2019-03" db="EMBL/GenBank/DDBJ databases">
        <title>First draft genome of Liparis tanakae, snailfish: a comprehensive survey of snailfish specific genes.</title>
        <authorList>
            <person name="Kim W."/>
            <person name="Song I."/>
            <person name="Jeong J.-H."/>
            <person name="Kim D."/>
            <person name="Kim S."/>
            <person name="Ryu S."/>
            <person name="Song J.Y."/>
            <person name="Lee S.K."/>
        </authorList>
    </citation>
    <scope>NUCLEOTIDE SEQUENCE [LARGE SCALE GENOMIC DNA]</scope>
    <source>
        <tissue evidence="2">Muscle</tissue>
    </source>
</reference>
<name>A0A4Z2J560_9TELE</name>
<comment type="caution">
    <text evidence="2">The sequence shown here is derived from an EMBL/GenBank/DDBJ whole genome shotgun (WGS) entry which is preliminary data.</text>
</comment>
<evidence type="ECO:0000313" key="3">
    <source>
        <dbReference type="Proteomes" id="UP000314294"/>
    </source>
</evidence>
<dbReference type="EMBL" id="SRLO01000023">
    <property type="protein sequence ID" value="TNN85024.1"/>
    <property type="molecule type" value="Genomic_DNA"/>
</dbReference>
<dbReference type="Proteomes" id="UP000314294">
    <property type="component" value="Unassembled WGS sequence"/>
</dbReference>
<gene>
    <name evidence="2" type="ORF">EYF80_004678</name>
</gene>
<feature type="region of interest" description="Disordered" evidence="1">
    <location>
        <begin position="40"/>
        <end position="59"/>
    </location>
</feature>
<accession>A0A4Z2J560</accession>
<evidence type="ECO:0000313" key="2">
    <source>
        <dbReference type="EMBL" id="TNN85024.1"/>
    </source>
</evidence>